<reference evidence="3 4" key="1">
    <citation type="submission" date="2018-12" db="EMBL/GenBank/DDBJ databases">
        <title>Hymenobacter gummosus sp. nov., isolated from a spring.</title>
        <authorList>
            <person name="Nie L."/>
        </authorList>
    </citation>
    <scope>NUCLEOTIDE SEQUENCE [LARGE SCALE GENOMIC DNA]</scope>
    <source>
        <strain evidence="3 4">KCTC 52166</strain>
    </source>
</reference>
<gene>
    <name evidence="3" type="ORF">EJV47_19725</name>
</gene>
<keyword evidence="4" id="KW-1185">Reference proteome</keyword>
<evidence type="ECO:0000313" key="3">
    <source>
        <dbReference type="EMBL" id="RTQ47129.1"/>
    </source>
</evidence>
<keyword evidence="2" id="KW-0472">Membrane</keyword>
<feature type="transmembrane region" description="Helical" evidence="2">
    <location>
        <begin position="149"/>
        <end position="168"/>
    </location>
</feature>
<keyword evidence="2" id="KW-0812">Transmembrane</keyword>
<protein>
    <submittedName>
        <fullName evidence="3">Uncharacterized protein</fullName>
    </submittedName>
</protein>
<dbReference type="Proteomes" id="UP000282184">
    <property type="component" value="Unassembled WGS sequence"/>
</dbReference>
<organism evidence="3 4">
    <name type="scientific">Hymenobacter gummosus</name>
    <dbReference type="NCBI Taxonomy" id="1776032"/>
    <lineage>
        <taxon>Bacteria</taxon>
        <taxon>Pseudomonadati</taxon>
        <taxon>Bacteroidota</taxon>
        <taxon>Cytophagia</taxon>
        <taxon>Cytophagales</taxon>
        <taxon>Hymenobacteraceae</taxon>
        <taxon>Hymenobacter</taxon>
    </lineage>
</organism>
<accession>A0A3S0QFV9</accession>
<keyword evidence="2" id="KW-1133">Transmembrane helix</keyword>
<proteinExistence type="predicted"/>
<comment type="caution">
    <text evidence="3">The sequence shown here is derived from an EMBL/GenBank/DDBJ whole genome shotgun (WGS) entry which is preliminary data.</text>
</comment>
<sequence>MSTPLLRRLAWLLVLPSGLLIGCHSAKPGFTFRPATSTPVATPAAPVSPAAPAVTSSAVGAPSAPAVPLHSAPRPPLRTAAAHPKPAAGPPAVLRQALRPRLVARHQVGHRPSRVRSESGRNTFHIVLGAVLIVSSIVVGLWLGGWLGLGVGAAIMLLGDYFLVLGIGGKHAWLEIFQEFFNM</sequence>
<name>A0A3S0QFV9_9BACT</name>
<feature type="transmembrane region" description="Helical" evidence="2">
    <location>
        <begin position="123"/>
        <end position="143"/>
    </location>
</feature>
<dbReference type="EMBL" id="RXOF01000013">
    <property type="protein sequence ID" value="RTQ47129.1"/>
    <property type="molecule type" value="Genomic_DNA"/>
</dbReference>
<dbReference type="PROSITE" id="PS51257">
    <property type="entry name" value="PROKAR_LIPOPROTEIN"/>
    <property type="match status" value="1"/>
</dbReference>
<evidence type="ECO:0000256" key="1">
    <source>
        <dbReference type="SAM" id="MobiDB-lite"/>
    </source>
</evidence>
<evidence type="ECO:0000313" key="4">
    <source>
        <dbReference type="Proteomes" id="UP000282184"/>
    </source>
</evidence>
<dbReference type="AlphaFoldDB" id="A0A3S0QFV9"/>
<feature type="region of interest" description="Disordered" evidence="1">
    <location>
        <begin position="65"/>
        <end position="87"/>
    </location>
</feature>
<evidence type="ECO:0000256" key="2">
    <source>
        <dbReference type="SAM" id="Phobius"/>
    </source>
</evidence>